<evidence type="ECO:0000259" key="2">
    <source>
        <dbReference type="PROSITE" id="PS50937"/>
    </source>
</evidence>
<evidence type="ECO:0000313" key="4">
    <source>
        <dbReference type="Proteomes" id="UP000037020"/>
    </source>
</evidence>
<dbReference type="PANTHER" id="PTHR30204:SF93">
    <property type="entry name" value="HTH MERR-TYPE DOMAIN-CONTAINING PROTEIN"/>
    <property type="match status" value="1"/>
</dbReference>
<dbReference type="InterPro" id="IPR009061">
    <property type="entry name" value="DNA-bd_dom_put_sf"/>
</dbReference>
<dbReference type="RefSeq" id="WP_030881140.1">
    <property type="nucleotide sequence ID" value="NZ_JBIRHZ010000009.1"/>
</dbReference>
<reference evidence="3 4" key="1">
    <citation type="submission" date="2015-07" db="EMBL/GenBank/DDBJ databases">
        <authorList>
            <person name="Ju K.-S."/>
            <person name="Doroghazi J.R."/>
            <person name="Metcalf W.W."/>
        </authorList>
    </citation>
    <scope>NUCLEOTIDE SEQUENCE [LARGE SCALE GENOMIC DNA]</scope>
    <source>
        <strain evidence="3 4">NRRL B-3589</strain>
    </source>
</reference>
<dbReference type="PROSITE" id="PS50937">
    <property type="entry name" value="HTH_MERR_2"/>
    <property type="match status" value="1"/>
</dbReference>
<comment type="caution">
    <text evidence="3">The sequence shown here is derived from an EMBL/GenBank/DDBJ whole genome shotgun (WGS) entry which is preliminary data.</text>
</comment>
<dbReference type="EMBL" id="LGUT01000868">
    <property type="protein sequence ID" value="KOG90150.1"/>
    <property type="molecule type" value="Genomic_DNA"/>
</dbReference>
<gene>
    <name evidence="3" type="ORF">ADK38_10320</name>
</gene>
<feature type="domain" description="HTH merR-type" evidence="2">
    <location>
        <begin position="4"/>
        <end position="73"/>
    </location>
</feature>
<sequence>MSITWSIGELAARAGLSVKTIRYYSDIGLLPTARRSDGGHRRYPPRALEQLRLVRHLRALDIPIAAIAGVAAGDRAFDDVVAEQLAGTRAQMTELRWREAALQAVEEGTGPERLRRLHLLARVQRLPEAAADFARAWERVVPASVPARLTDAITAQAVPEPPRAPTPETVLAYAELHTLVVEPAFLSYWAAPYVRDKASLYAALIEASEGAAPVVAAGRAPHRCEALSIFSGACARGRGAENTPAFRASVAAEFRTTIPMFRRYWQHLKTITTDAEPTLGAAHCWLVEALIAEHGPAR</sequence>
<dbReference type="InterPro" id="IPR047057">
    <property type="entry name" value="MerR_fam"/>
</dbReference>
<keyword evidence="1" id="KW-0238">DNA-binding</keyword>
<dbReference type="Proteomes" id="UP000037020">
    <property type="component" value="Unassembled WGS sequence"/>
</dbReference>
<keyword evidence="4" id="KW-1185">Reference proteome</keyword>
<name>A0ABR5J9R6_9ACTN</name>
<evidence type="ECO:0000313" key="3">
    <source>
        <dbReference type="EMBL" id="KOG90150.1"/>
    </source>
</evidence>
<dbReference type="PANTHER" id="PTHR30204">
    <property type="entry name" value="REDOX-CYCLING DRUG-SENSING TRANSCRIPTIONAL ACTIVATOR SOXR"/>
    <property type="match status" value="1"/>
</dbReference>
<dbReference type="SMART" id="SM00422">
    <property type="entry name" value="HTH_MERR"/>
    <property type="match status" value="1"/>
</dbReference>
<accession>A0ABR5J9R6</accession>
<dbReference type="Gene3D" id="1.10.1660.10">
    <property type="match status" value="1"/>
</dbReference>
<protein>
    <recommendedName>
        <fullName evidence="2">HTH merR-type domain-containing protein</fullName>
    </recommendedName>
</protein>
<dbReference type="PRINTS" id="PR00040">
    <property type="entry name" value="HTHMERR"/>
</dbReference>
<dbReference type="SUPFAM" id="SSF46955">
    <property type="entry name" value="Putative DNA-binding domain"/>
    <property type="match status" value="1"/>
</dbReference>
<dbReference type="Pfam" id="PF13411">
    <property type="entry name" value="MerR_1"/>
    <property type="match status" value="1"/>
</dbReference>
<evidence type="ECO:0000256" key="1">
    <source>
        <dbReference type="ARBA" id="ARBA00023125"/>
    </source>
</evidence>
<organism evidence="3 4">
    <name type="scientific">Streptomyces varsoviensis</name>
    <dbReference type="NCBI Taxonomy" id="67373"/>
    <lineage>
        <taxon>Bacteria</taxon>
        <taxon>Bacillati</taxon>
        <taxon>Actinomycetota</taxon>
        <taxon>Actinomycetes</taxon>
        <taxon>Kitasatosporales</taxon>
        <taxon>Streptomycetaceae</taxon>
        <taxon>Streptomyces</taxon>
    </lineage>
</organism>
<proteinExistence type="predicted"/>
<dbReference type="InterPro" id="IPR000551">
    <property type="entry name" value="MerR-type_HTH_dom"/>
</dbReference>